<dbReference type="Proteomes" id="UP000235616">
    <property type="component" value="Unassembled WGS sequence"/>
</dbReference>
<dbReference type="GO" id="GO:0015031">
    <property type="term" value="P:protein transport"/>
    <property type="evidence" value="ECO:0007669"/>
    <property type="project" value="UniProtKB-KW"/>
</dbReference>
<evidence type="ECO:0000256" key="12">
    <source>
        <dbReference type="ARBA" id="ARBA00023288"/>
    </source>
</evidence>
<dbReference type="EMBL" id="PNYA01000006">
    <property type="protein sequence ID" value="PMS21239.1"/>
    <property type="molecule type" value="Genomic_DNA"/>
</dbReference>
<evidence type="ECO:0000256" key="1">
    <source>
        <dbReference type="ARBA" id="ARBA00004459"/>
    </source>
</evidence>
<comment type="caution">
    <text evidence="13">The sequence shown here is derived from an EMBL/GenBank/DDBJ whole genome shotgun (WGS) entry which is preliminary data.</text>
</comment>
<dbReference type="InterPro" id="IPR004565">
    <property type="entry name" value="OM_lipoprot_LolB"/>
</dbReference>
<dbReference type="RefSeq" id="WP_102644981.1">
    <property type="nucleotide sequence ID" value="NZ_PNYA01000006.1"/>
</dbReference>
<proteinExistence type="inferred from homology"/>
<dbReference type="AlphaFoldDB" id="A0A2N7VVR8"/>
<reference evidence="13 14" key="1">
    <citation type="submission" date="2018-01" db="EMBL/GenBank/DDBJ databases">
        <title>Whole genome analyses suggest that Burkholderia sensu lato contains two further novel genera in the rhizoxinica-symbiotica group Mycetohabitans gen. nov., and Trinickia gen. nov.: implications for the evolution of diazotrophy and nodulation in the Burkholderiaceae.</title>
        <authorList>
            <person name="Estrada-de los Santos P."/>
            <person name="Palmer M."/>
            <person name="Chavez-Ramirez B."/>
            <person name="Beukes C."/>
            <person name="Steenkamp E.T."/>
            <person name="Hirsch A.M."/>
            <person name="Manyaka P."/>
            <person name="Maluk M."/>
            <person name="Lafos M."/>
            <person name="Crook M."/>
            <person name="Gross E."/>
            <person name="Simon M.F."/>
            <person name="Bueno dos Reis Junior F."/>
            <person name="Poole P.S."/>
            <person name="Venter S.N."/>
            <person name="James E.K."/>
        </authorList>
    </citation>
    <scope>NUCLEOTIDE SEQUENCE [LARGE SCALE GENOMIC DNA]</scope>
    <source>
        <strain evidence="13 14">GIMN1.004</strain>
    </source>
</reference>
<comment type="subcellular location">
    <subcellularLocation>
        <location evidence="1">Cell outer membrane</location>
        <topology evidence="1">Lipid-anchor</topology>
    </subcellularLocation>
</comment>
<evidence type="ECO:0000256" key="5">
    <source>
        <dbReference type="ARBA" id="ARBA00022448"/>
    </source>
</evidence>
<evidence type="ECO:0000256" key="6">
    <source>
        <dbReference type="ARBA" id="ARBA00022729"/>
    </source>
</evidence>
<organism evidence="13 14">
    <name type="scientific">Trinickia dabaoshanensis</name>
    <dbReference type="NCBI Taxonomy" id="564714"/>
    <lineage>
        <taxon>Bacteria</taxon>
        <taxon>Pseudomonadati</taxon>
        <taxon>Pseudomonadota</taxon>
        <taxon>Betaproteobacteria</taxon>
        <taxon>Burkholderiales</taxon>
        <taxon>Burkholderiaceae</taxon>
        <taxon>Trinickia</taxon>
    </lineage>
</organism>
<dbReference type="Gene3D" id="2.50.20.10">
    <property type="entry name" value="Lipoprotein localisation LolA/LolB/LppX"/>
    <property type="match status" value="1"/>
</dbReference>
<keyword evidence="11" id="KW-0998">Cell outer membrane</keyword>
<dbReference type="NCBIfam" id="TIGR00548">
    <property type="entry name" value="lolB"/>
    <property type="match status" value="1"/>
</dbReference>
<dbReference type="OrthoDB" id="9797618at2"/>
<evidence type="ECO:0000313" key="14">
    <source>
        <dbReference type="Proteomes" id="UP000235616"/>
    </source>
</evidence>
<evidence type="ECO:0000256" key="4">
    <source>
        <dbReference type="ARBA" id="ARBA00016202"/>
    </source>
</evidence>
<keyword evidence="7" id="KW-0653">Protein transport</keyword>
<keyword evidence="12 13" id="KW-0449">Lipoprotein</keyword>
<evidence type="ECO:0000256" key="10">
    <source>
        <dbReference type="ARBA" id="ARBA00023186"/>
    </source>
</evidence>
<dbReference type="CDD" id="cd16326">
    <property type="entry name" value="LolB"/>
    <property type="match status" value="1"/>
</dbReference>
<dbReference type="GO" id="GO:0009279">
    <property type="term" value="C:cell outer membrane"/>
    <property type="evidence" value="ECO:0007669"/>
    <property type="project" value="UniProtKB-SubCell"/>
</dbReference>
<keyword evidence="14" id="KW-1185">Reference proteome</keyword>
<sequence length="211" mass="22866">MPVLSFLELTSAAVRRATLSAAAACAVALAGCAVTPTHGPSTSNATPALSTQTMHAYRGRFSVRYLDQNGRSRNAYGNFDWEQQGDTVTLQLLNPFGQTLAIVTSSSASATLEVPNRQPVTADNVGELMQRTLGFSLPIEGLRYWLESSPAPTSHAKTIVDPDQSSRMKEIDQEGWTIDYVAYADAPATGVKRLDLTRRDPPLDIKLVLDR</sequence>
<dbReference type="Pfam" id="PF03550">
    <property type="entry name" value="LolB"/>
    <property type="match status" value="1"/>
</dbReference>
<evidence type="ECO:0000256" key="11">
    <source>
        <dbReference type="ARBA" id="ARBA00023237"/>
    </source>
</evidence>
<keyword evidence="10" id="KW-0143">Chaperone</keyword>
<accession>A0A2N7VVR8</accession>
<keyword evidence="8" id="KW-0472">Membrane</keyword>
<keyword evidence="6" id="KW-0732">Signal</keyword>
<evidence type="ECO:0000256" key="9">
    <source>
        <dbReference type="ARBA" id="ARBA00023139"/>
    </source>
</evidence>
<dbReference type="SUPFAM" id="SSF89392">
    <property type="entry name" value="Prokaryotic lipoproteins and lipoprotein localization factors"/>
    <property type="match status" value="1"/>
</dbReference>
<evidence type="ECO:0000256" key="8">
    <source>
        <dbReference type="ARBA" id="ARBA00023136"/>
    </source>
</evidence>
<gene>
    <name evidence="13" type="ORF">C0Z18_08695</name>
</gene>
<evidence type="ECO:0000313" key="13">
    <source>
        <dbReference type="EMBL" id="PMS21239.1"/>
    </source>
</evidence>
<keyword evidence="5" id="KW-0813">Transport</keyword>
<evidence type="ECO:0000256" key="7">
    <source>
        <dbReference type="ARBA" id="ARBA00022927"/>
    </source>
</evidence>
<protein>
    <recommendedName>
        <fullName evidence="4">Outer-membrane lipoprotein LolB</fullName>
    </recommendedName>
</protein>
<evidence type="ECO:0000256" key="2">
    <source>
        <dbReference type="ARBA" id="ARBA00009696"/>
    </source>
</evidence>
<comment type="similarity">
    <text evidence="2">Belongs to the LolB family.</text>
</comment>
<name>A0A2N7VVR8_9BURK</name>
<keyword evidence="9" id="KW-0564">Palmitate</keyword>
<dbReference type="InterPro" id="IPR029046">
    <property type="entry name" value="LolA/LolB/LppX"/>
</dbReference>
<evidence type="ECO:0000256" key="3">
    <source>
        <dbReference type="ARBA" id="ARBA00011245"/>
    </source>
</evidence>
<comment type="subunit">
    <text evidence="3">Monomer.</text>
</comment>